<sequence length="141" mass="14833">MTFGPGLGRKRARACLGVLAGLGFALGAGALIRPELFARAGGQPPPTGTTSWPWRLFAVRELGLAWALFDAARRNQADAARTAAGWLAWSQAGDAALSAWLGVRNRMPRRLSILVGLSAASTFALAAACRRAYATPTAVER</sequence>
<accession>A0A934KGU3</accession>
<evidence type="ECO:0000256" key="1">
    <source>
        <dbReference type="SAM" id="Phobius"/>
    </source>
</evidence>
<gene>
    <name evidence="2" type="ORF">JF888_08660</name>
</gene>
<keyword evidence="1" id="KW-0812">Transmembrane</keyword>
<comment type="caution">
    <text evidence="2">The sequence shown here is derived from an EMBL/GenBank/DDBJ whole genome shotgun (WGS) entry which is preliminary data.</text>
</comment>
<name>A0A934KGU3_9BACT</name>
<keyword evidence="1" id="KW-0472">Membrane</keyword>
<dbReference type="RefSeq" id="WP_338178927.1">
    <property type="nucleotide sequence ID" value="NZ_JAEKNQ010000033.1"/>
</dbReference>
<proteinExistence type="predicted"/>
<protein>
    <recommendedName>
        <fullName evidence="4">DUF4267 domain-containing protein</fullName>
    </recommendedName>
</protein>
<evidence type="ECO:0008006" key="4">
    <source>
        <dbReference type="Google" id="ProtNLM"/>
    </source>
</evidence>
<keyword evidence="1" id="KW-1133">Transmembrane helix</keyword>
<organism evidence="2 3">
    <name type="scientific">Candidatus Dormiibacter inghamiae</name>
    <dbReference type="NCBI Taxonomy" id="3127013"/>
    <lineage>
        <taxon>Bacteria</taxon>
        <taxon>Bacillati</taxon>
        <taxon>Candidatus Dormiibacterota</taxon>
        <taxon>Candidatus Dormibacteria</taxon>
        <taxon>Candidatus Dormibacterales</taxon>
        <taxon>Candidatus Dormibacteraceae</taxon>
        <taxon>Candidatus Dormiibacter</taxon>
    </lineage>
</organism>
<evidence type="ECO:0000313" key="2">
    <source>
        <dbReference type="EMBL" id="MBJ7603241.1"/>
    </source>
</evidence>
<dbReference type="EMBL" id="JAEKNQ010000033">
    <property type="protein sequence ID" value="MBJ7603241.1"/>
    <property type="molecule type" value="Genomic_DNA"/>
</dbReference>
<dbReference type="AlphaFoldDB" id="A0A934KGU3"/>
<feature type="transmembrane region" description="Helical" evidence="1">
    <location>
        <begin position="12"/>
        <end position="32"/>
    </location>
</feature>
<dbReference type="Proteomes" id="UP000620075">
    <property type="component" value="Unassembled WGS sequence"/>
</dbReference>
<reference evidence="2 3" key="1">
    <citation type="submission" date="2020-10" db="EMBL/GenBank/DDBJ databases">
        <title>Ca. Dormibacterota MAGs.</title>
        <authorList>
            <person name="Montgomery K."/>
        </authorList>
    </citation>
    <scope>NUCLEOTIDE SEQUENCE [LARGE SCALE GENOMIC DNA]</scope>
    <source>
        <strain evidence="2">SC8811_S16_3</strain>
    </source>
</reference>
<evidence type="ECO:0000313" key="3">
    <source>
        <dbReference type="Proteomes" id="UP000620075"/>
    </source>
</evidence>